<dbReference type="EMBL" id="JADBEO010000013">
    <property type="protein sequence ID" value="MDR4306515.1"/>
    <property type="molecule type" value="Genomic_DNA"/>
</dbReference>
<dbReference type="Pfam" id="PF03167">
    <property type="entry name" value="UDG"/>
    <property type="match status" value="1"/>
</dbReference>
<evidence type="ECO:0000259" key="2">
    <source>
        <dbReference type="SMART" id="SM00986"/>
    </source>
</evidence>
<dbReference type="Proteomes" id="UP001181622">
    <property type="component" value="Unassembled WGS sequence"/>
</dbReference>
<dbReference type="PANTHER" id="PTHR42160">
    <property type="entry name" value="URACIL-DNA GLYCOSYLASE SUPERFAMILY PROTEIN"/>
    <property type="match status" value="1"/>
</dbReference>
<evidence type="ECO:0000256" key="1">
    <source>
        <dbReference type="SAM" id="MobiDB-lite"/>
    </source>
</evidence>
<comment type="caution">
    <text evidence="3">The sequence shown here is derived from an EMBL/GenBank/DDBJ whole genome shotgun (WGS) entry which is preliminary data.</text>
</comment>
<dbReference type="PANTHER" id="PTHR42160:SF1">
    <property type="entry name" value="URACIL-DNA GLYCOSYLASE SUPERFAMILY PROTEIN"/>
    <property type="match status" value="1"/>
</dbReference>
<dbReference type="SMART" id="SM00986">
    <property type="entry name" value="UDG"/>
    <property type="match status" value="1"/>
</dbReference>
<dbReference type="CDD" id="cd10033">
    <property type="entry name" value="UDG_like"/>
    <property type="match status" value="1"/>
</dbReference>
<evidence type="ECO:0000313" key="4">
    <source>
        <dbReference type="Proteomes" id="UP001181622"/>
    </source>
</evidence>
<dbReference type="InterPro" id="IPR036895">
    <property type="entry name" value="Uracil-DNA_glycosylase-like_sf"/>
</dbReference>
<accession>A0ABU1DF25</accession>
<evidence type="ECO:0000313" key="3">
    <source>
        <dbReference type="EMBL" id="MDR4306515.1"/>
    </source>
</evidence>
<dbReference type="SUPFAM" id="SSF52141">
    <property type="entry name" value="Uracil-DNA glycosylase-like"/>
    <property type="match status" value="1"/>
</dbReference>
<name>A0ABU1DF25_9HYPH</name>
<dbReference type="Gene3D" id="3.40.470.10">
    <property type="entry name" value="Uracil-DNA glycosylase-like domain"/>
    <property type="match status" value="1"/>
</dbReference>
<feature type="region of interest" description="Disordered" evidence="1">
    <location>
        <begin position="1"/>
        <end position="28"/>
    </location>
</feature>
<gene>
    <name evidence="3" type="ORF">IHQ68_07785</name>
</gene>
<sequence>MARKPLRPAHHEGGQLNRSDARQAAPGLSPQDRLDALLAEIRSCVICRESPRGAPLPHPPRPVVRTRASARIAICGQAPGVRVHASGVPFTDPSGVRLRAWLGMDEAEFYDEANVAILPMGFCFPGLTPDGYDRPPRRECAPAWRDRLFAELGGVQLLFAVGRPAQLWHLGPEFGPNMTAAVADWRRALGRPGRPVVAPLPHPSWRNNAWLKRNPWFEEQVLPVYRVLARAALENRLAQSMDEFRRAGTISA</sequence>
<organism evidence="3 4">
    <name type="scientific">Chelatococcus sambhunathii</name>
    <dbReference type="NCBI Taxonomy" id="363953"/>
    <lineage>
        <taxon>Bacteria</taxon>
        <taxon>Pseudomonadati</taxon>
        <taxon>Pseudomonadota</taxon>
        <taxon>Alphaproteobacteria</taxon>
        <taxon>Hyphomicrobiales</taxon>
        <taxon>Chelatococcaceae</taxon>
        <taxon>Chelatococcus</taxon>
    </lineage>
</organism>
<proteinExistence type="predicted"/>
<dbReference type="InterPro" id="IPR047124">
    <property type="entry name" value="HI_0220.2"/>
</dbReference>
<dbReference type="SMART" id="SM00987">
    <property type="entry name" value="UreE_C"/>
    <property type="match status" value="1"/>
</dbReference>
<protein>
    <submittedName>
        <fullName evidence="3">Uracil-DNA glycosylase family protein</fullName>
    </submittedName>
</protein>
<dbReference type="InterPro" id="IPR005122">
    <property type="entry name" value="Uracil-DNA_glycosylase-like"/>
</dbReference>
<reference evidence="3" key="1">
    <citation type="submission" date="2020-10" db="EMBL/GenBank/DDBJ databases">
        <authorList>
            <person name="Abbas A."/>
            <person name="Razzaq R."/>
            <person name="Waqas M."/>
            <person name="Abbas N."/>
            <person name="Nielsen T.K."/>
            <person name="Hansen L.H."/>
            <person name="Hussain S."/>
            <person name="Shahid M."/>
        </authorList>
    </citation>
    <scope>NUCLEOTIDE SEQUENCE</scope>
    <source>
        <strain evidence="3">S14</strain>
    </source>
</reference>
<keyword evidence="4" id="KW-1185">Reference proteome</keyword>
<feature type="domain" description="Uracil-DNA glycosylase-like" evidence="2">
    <location>
        <begin position="63"/>
        <end position="226"/>
    </location>
</feature>